<dbReference type="GO" id="GO:0005829">
    <property type="term" value="C:cytosol"/>
    <property type="evidence" value="ECO:0007669"/>
    <property type="project" value="TreeGrafter"/>
</dbReference>
<dbReference type="InterPro" id="IPR011697">
    <property type="entry name" value="Peptidase_C26"/>
</dbReference>
<dbReference type="STRING" id="1122173.GCA_000482505_00729"/>
<dbReference type="Proteomes" id="UP000321378">
    <property type="component" value="Chromosome"/>
</dbReference>
<evidence type="ECO:0000313" key="2">
    <source>
        <dbReference type="Proteomes" id="UP000321378"/>
    </source>
</evidence>
<dbReference type="InterPro" id="IPR044668">
    <property type="entry name" value="PuuD-like"/>
</dbReference>
<dbReference type="RefSeq" id="WP_146997308.1">
    <property type="nucleotide sequence ID" value="NZ_AP019840.1"/>
</dbReference>
<dbReference type="PANTHER" id="PTHR43235">
    <property type="entry name" value="GLUTAMINE AMIDOTRANSFERASE PB2B2.05-RELATED"/>
    <property type="match status" value="1"/>
</dbReference>
<dbReference type="Gene3D" id="3.40.50.880">
    <property type="match status" value="1"/>
</dbReference>
<dbReference type="FunFam" id="3.40.50.880:FF:000030">
    <property type="entry name" value="Gamma-glutamyl-gamma-aminobutyrate hydrolase PuuD"/>
    <property type="match status" value="1"/>
</dbReference>
<accession>A0A510KN05</accession>
<organism evidence="1 2">
    <name type="scientific">Leptotrichia trevisanii</name>
    <dbReference type="NCBI Taxonomy" id="109328"/>
    <lineage>
        <taxon>Bacteria</taxon>
        <taxon>Fusobacteriati</taxon>
        <taxon>Fusobacteriota</taxon>
        <taxon>Fusobacteriia</taxon>
        <taxon>Fusobacteriales</taxon>
        <taxon>Leptotrichiaceae</taxon>
        <taxon>Leptotrichia</taxon>
    </lineage>
</organism>
<gene>
    <name evidence="1" type="ORF">JMUB3935_2092</name>
</gene>
<dbReference type="GO" id="GO:0006598">
    <property type="term" value="P:polyamine catabolic process"/>
    <property type="evidence" value="ECO:0007669"/>
    <property type="project" value="TreeGrafter"/>
</dbReference>
<proteinExistence type="predicted"/>
<reference evidence="1 2" key="1">
    <citation type="submission" date="2019-07" db="EMBL/GenBank/DDBJ databases">
        <title>Complete Genome Sequence of Leptotrichia trevisanii Strain JMUB3935.</title>
        <authorList>
            <person name="Watanabe S."/>
            <person name="Cui L."/>
        </authorList>
    </citation>
    <scope>NUCLEOTIDE SEQUENCE [LARGE SCALE GENOMIC DNA]</scope>
    <source>
        <strain evidence="1 2">JMUB3935</strain>
    </source>
</reference>
<dbReference type="CDD" id="cd01745">
    <property type="entry name" value="GATase1_2"/>
    <property type="match status" value="1"/>
</dbReference>
<dbReference type="Pfam" id="PF07722">
    <property type="entry name" value="Peptidase_C26"/>
    <property type="match status" value="1"/>
</dbReference>
<dbReference type="AlphaFoldDB" id="A0A510KN05"/>
<dbReference type="InterPro" id="IPR029062">
    <property type="entry name" value="Class_I_gatase-like"/>
</dbReference>
<dbReference type="EMBL" id="AP019840">
    <property type="protein sequence ID" value="BBM53110.1"/>
    <property type="molecule type" value="Genomic_DNA"/>
</dbReference>
<name>A0A510KN05_9FUSO</name>
<sequence length="247" mass="27569">MKKTVIGISSNVFELEKGLFAGYKRAYVDISYINAVINAGGVPHLLPLNEHEEIIEEFVKNVDGIVLTGGADVFPLLYGEEPKEKLGEIFPERDKFDSLLIRFAMAYKKPILGICRGMQIINVECGGSLYQDLSYNENIAIKHFQKARSHTPTHSINVASNSFLTDIYPEGVGFINSYHHQIVNQLAPGFVVTAKSADGAIEAIENISDDTFVIGVQWHPEMMAVNDEAAQKLFKKFINEVNSRKKY</sequence>
<dbReference type="SUPFAM" id="SSF52317">
    <property type="entry name" value="Class I glutamine amidotransferase-like"/>
    <property type="match status" value="1"/>
</dbReference>
<dbReference type="PANTHER" id="PTHR43235:SF1">
    <property type="entry name" value="GLUTAMINE AMIDOTRANSFERASE PB2B2.05-RELATED"/>
    <property type="match status" value="1"/>
</dbReference>
<dbReference type="PROSITE" id="PS51273">
    <property type="entry name" value="GATASE_TYPE_1"/>
    <property type="match status" value="1"/>
</dbReference>
<protein>
    <submittedName>
        <fullName evidence="1">Peptidase C26</fullName>
    </submittedName>
</protein>
<dbReference type="GO" id="GO:0033969">
    <property type="term" value="F:gamma-glutamyl-gamma-aminobutyrate hydrolase activity"/>
    <property type="evidence" value="ECO:0007669"/>
    <property type="project" value="TreeGrafter"/>
</dbReference>
<evidence type="ECO:0000313" key="1">
    <source>
        <dbReference type="EMBL" id="BBM53110.1"/>
    </source>
</evidence>